<keyword evidence="3" id="KW-1185">Reference proteome</keyword>
<evidence type="ECO:0000256" key="1">
    <source>
        <dbReference type="SAM" id="MobiDB-lite"/>
    </source>
</evidence>
<feature type="compositionally biased region" description="Basic and acidic residues" evidence="1">
    <location>
        <begin position="105"/>
        <end position="125"/>
    </location>
</feature>
<name>A0A1Q9CF97_SYMMI</name>
<feature type="region of interest" description="Disordered" evidence="1">
    <location>
        <begin position="320"/>
        <end position="353"/>
    </location>
</feature>
<dbReference type="AlphaFoldDB" id="A0A1Q9CF97"/>
<sequence>MDSKWVPGTVVTWSPLDKLKLMTPSPARTRRPLVSADDLDNPPHGIHTWSPLLRFCNTPDRRTRSPVSMDAITPPRASRTAHPRTPAPVPKKRRITSPEPASSTEPKDTIDKHAQAVSNEKDGSKAHIHFPGSGASFQEYTDPPSQPGLLEAFLLSLTEETGWRGQRGEYRILSCDHVQRDAWSCGLLVVLAWRHILTEMSSSCVWPPSFGDSVFEMSELKALCNEGPEPSSASHVKAERARQAPGDDSPRTPPASTSAPKRFDRDSPPVEDKPLQRRARATPAVKSEVCQSAGLAEAAESDGEDMQLTQLARMEQQMVVEATQSSGRRIPVQQSSKQKRKQRKESEDRQRGQELAAKAGLTYNVRFQSGHAKAKLPCPPGHWAAFTLALGRDSVLRCKACRTLRDEVMEQAQQPKPASEDSVDNPPLQNQPADQLRVPARGRPRGDTQYATLATWVEENRAGIYQPLRGGNRWYCTRCHREVNCHRPSLSGKRYILDHERCYPAAHTMTAGQAPTACIGVAVGQNIVSALDEIAEAVLQWVGNSCVQTKKEADPSASCVWSWRQNTLFLRHQQCVGLGAEEEPCASCTQLAACKKLRNHICLWAWRLSMWDHAKLLAWGTEQEIKQSAEQLLDRDFCKVASVQAEVEDLLLSREQSSQLHVIRMKFQSLPVKIRTERLHTWITANLRTLPLSDEIQPEERVVYRNLCGSFAKSLTEGTIRREDLQLASKIASGQLSANKAIRYLFDSFFASQSKIDRGLVRTRRTADEETASELLFMLGNGAGVGDLLSSFGVLMPPQTTLHLQSELVPKPFLAFRRKAQLQENVRLVASLLRSRGTRSAFVGIDESYWRPTWEQVSGLIPTEDGQVAILGGGYHDDEDKDFSLLTAKHLRGLPSAPLSRMSVHLVMTRADDHRQTWDVCTVPLLPASQQGDFSKADFFVQLLGEVMEAYAATNNNLPCLGYALDGGSSNYLARKLGLGLETLDQFEDMAFWKDCVHKPVGLGPYFPFSVLQHSPSSEIILASLDNLHLLKRLGAHHCSGVRCVQYGHSHCHLTLNLPPKAYTMDDAMSDRQEAERTNPALMKDSWISFGHHAYALVSSLLAQCGEAGEMLSSRERLMSAATCYFFLLMNDMLTKQEHGEHAEKYRLPTTTLRNTLHGLYLSIVCNLFPGSPGRRVGRAQGTSATGASQVEGIRSEV</sequence>
<dbReference type="Proteomes" id="UP000186817">
    <property type="component" value="Unassembled WGS sequence"/>
</dbReference>
<reference evidence="2 3" key="1">
    <citation type="submission" date="2016-02" db="EMBL/GenBank/DDBJ databases">
        <title>Genome analysis of coral dinoflagellate symbionts highlights evolutionary adaptations to a symbiotic lifestyle.</title>
        <authorList>
            <person name="Aranda M."/>
            <person name="Li Y."/>
            <person name="Liew Y.J."/>
            <person name="Baumgarten S."/>
            <person name="Simakov O."/>
            <person name="Wilson M."/>
            <person name="Piel J."/>
            <person name="Ashoor H."/>
            <person name="Bougouffa S."/>
            <person name="Bajic V.B."/>
            <person name="Ryu T."/>
            <person name="Ravasi T."/>
            <person name="Bayer T."/>
            <person name="Micklem G."/>
            <person name="Kim H."/>
            <person name="Bhak J."/>
            <person name="Lajeunesse T.C."/>
            <person name="Voolstra C.R."/>
        </authorList>
    </citation>
    <scope>NUCLEOTIDE SEQUENCE [LARGE SCALE GENOMIC DNA]</scope>
    <source>
        <strain evidence="2 3">CCMP2467</strain>
    </source>
</reference>
<feature type="region of interest" description="Disordered" evidence="1">
    <location>
        <begin position="225"/>
        <end position="305"/>
    </location>
</feature>
<comment type="caution">
    <text evidence="2">The sequence shown here is derived from an EMBL/GenBank/DDBJ whole genome shotgun (WGS) entry which is preliminary data.</text>
</comment>
<protein>
    <submittedName>
        <fullName evidence="2">Uncharacterized protein</fullName>
    </submittedName>
</protein>
<organism evidence="2 3">
    <name type="scientific">Symbiodinium microadriaticum</name>
    <name type="common">Dinoflagellate</name>
    <name type="synonym">Zooxanthella microadriatica</name>
    <dbReference type="NCBI Taxonomy" id="2951"/>
    <lineage>
        <taxon>Eukaryota</taxon>
        <taxon>Sar</taxon>
        <taxon>Alveolata</taxon>
        <taxon>Dinophyceae</taxon>
        <taxon>Suessiales</taxon>
        <taxon>Symbiodiniaceae</taxon>
        <taxon>Symbiodinium</taxon>
    </lineage>
</organism>
<feature type="compositionally biased region" description="Basic and acidic residues" evidence="1">
    <location>
        <begin position="261"/>
        <end position="275"/>
    </location>
</feature>
<feature type="region of interest" description="Disordered" evidence="1">
    <location>
        <begin position="1176"/>
        <end position="1198"/>
    </location>
</feature>
<dbReference type="EMBL" id="LSRX01001266">
    <property type="protein sequence ID" value="OLP81595.1"/>
    <property type="molecule type" value="Genomic_DNA"/>
</dbReference>
<evidence type="ECO:0000313" key="2">
    <source>
        <dbReference type="EMBL" id="OLP81595.1"/>
    </source>
</evidence>
<feature type="region of interest" description="Disordered" evidence="1">
    <location>
        <begin position="409"/>
        <end position="445"/>
    </location>
</feature>
<proteinExistence type="predicted"/>
<evidence type="ECO:0000313" key="3">
    <source>
        <dbReference type="Proteomes" id="UP000186817"/>
    </source>
</evidence>
<accession>A0A1Q9CF97</accession>
<gene>
    <name evidence="2" type="ORF">AK812_SmicGene37847</name>
</gene>
<feature type="region of interest" description="Disordered" evidence="1">
    <location>
        <begin position="60"/>
        <end position="142"/>
    </location>
</feature>